<dbReference type="GO" id="GO:0005085">
    <property type="term" value="F:guanyl-nucleotide exchange factor activity"/>
    <property type="evidence" value="ECO:0007669"/>
    <property type="project" value="TreeGrafter"/>
</dbReference>
<dbReference type="InterPro" id="IPR009091">
    <property type="entry name" value="RCC1/BLIP-II"/>
</dbReference>
<feature type="repeat" description="RCC1" evidence="2">
    <location>
        <begin position="139"/>
        <end position="202"/>
    </location>
</feature>
<dbReference type="Proteomes" id="UP001497497">
    <property type="component" value="Unassembled WGS sequence"/>
</dbReference>
<evidence type="ECO:0000313" key="4">
    <source>
        <dbReference type="EMBL" id="CAL1540172.1"/>
    </source>
</evidence>
<evidence type="ECO:0000259" key="3">
    <source>
        <dbReference type="Pfam" id="PF25390"/>
    </source>
</evidence>
<name>A0AAV2I0W9_LYMST</name>
<feature type="repeat" description="RCC1" evidence="2">
    <location>
        <begin position="259"/>
        <end position="311"/>
    </location>
</feature>
<feature type="repeat" description="RCC1" evidence="2">
    <location>
        <begin position="203"/>
        <end position="258"/>
    </location>
</feature>
<gene>
    <name evidence="4" type="ORF">GSLYS_00013892001</name>
</gene>
<dbReference type="SUPFAM" id="SSF50985">
    <property type="entry name" value="RCC1/BLIP-II"/>
    <property type="match status" value="1"/>
</dbReference>
<sequence length="474" mass="51473">MASSLHIIGFRVQKLCGHCGVTHKLLLAPVTANSLVPQRNNWRKNYAKREAKKQVIYENVGENAKKTSLIYAWGQASSGALGIASYVKPNLKFRGKQIFINKINRPARVRFFDINQMKPYDIACGYGFTVVAVKYQNKRIVLGTGVNTDSQIGYHETPKGSGRILDQLIEPSHIKLPIQKPDDCRVTSVACGRAHTVIIVENEGVFTLGNNAYGQCGRSIVEGEDYSKNQTINKLAEVPGDIIKVVCGQDHTLFLTQSGEVYSCGLGADGQTGVGHYNNTSKLTRIKGDIDGVKVTSVGSRGDCTLAVSESGDLFGWGNSEYNQLGLVTSETQVNLPRHIPVPHCGKVIKAVAGGSSCALLNDQGQVYVWGFGILGKGPKLEMSSTPSLIPEPIFGRNELSPNTKIVDIESGLTYLAAKNDNGDLYTWGRNNNGVLGLNEEKNQFFPWRVALPAEAVKVACGLDHMVALCKSFT</sequence>
<evidence type="ECO:0000313" key="5">
    <source>
        <dbReference type="Proteomes" id="UP001497497"/>
    </source>
</evidence>
<reference evidence="4 5" key="1">
    <citation type="submission" date="2024-04" db="EMBL/GenBank/DDBJ databases">
        <authorList>
            <consortium name="Genoscope - CEA"/>
            <person name="William W."/>
        </authorList>
    </citation>
    <scope>NUCLEOTIDE SEQUENCE [LARGE SCALE GENOMIC DNA]</scope>
</reference>
<dbReference type="PROSITE" id="PS50012">
    <property type="entry name" value="RCC1_3"/>
    <property type="match status" value="6"/>
</dbReference>
<feature type="domain" description="RCC1-like" evidence="3">
    <location>
        <begin position="70"/>
        <end position="389"/>
    </location>
</feature>
<proteinExistence type="predicted"/>
<dbReference type="AlphaFoldDB" id="A0AAV2I0W9"/>
<dbReference type="GO" id="GO:0005743">
    <property type="term" value="C:mitochondrial inner membrane"/>
    <property type="evidence" value="ECO:0007669"/>
    <property type="project" value="TreeGrafter"/>
</dbReference>
<dbReference type="InterPro" id="IPR053035">
    <property type="entry name" value="Mitochondrial_GEF_domain"/>
</dbReference>
<keyword evidence="1" id="KW-0677">Repeat</keyword>
<dbReference type="PANTHER" id="PTHR46337">
    <property type="entry name" value="RCC1-LIKE G EXCHANGING FACTOR-LIKE PROTEIN"/>
    <property type="match status" value="1"/>
</dbReference>
<dbReference type="InterPro" id="IPR058923">
    <property type="entry name" value="RCC1-like_dom"/>
</dbReference>
<comment type="caution">
    <text evidence="4">The sequence shown here is derived from an EMBL/GenBank/DDBJ whole genome shotgun (WGS) entry which is preliminary data.</text>
</comment>
<feature type="repeat" description="RCC1" evidence="2">
    <location>
        <begin position="312"/>
        <end position="364"/>
    </location>
</feature>
<evidence type="ECO:0000256" key="1">
    <source>
        <dbReference type="ARBA" id="ARBA00022737"/>
    </source>
</evidence>
<protein>
    <recommendedName>
        <fullName evidence="3">RCC1-like domain-containing protein</fullName>
    </recommendedName>
</protein>
<feature type="repeat" description="RCC1" evidence="2">
    <location>
        <begin position="68"/>
        <end position="135"/>
    </location>
</feature>
<dbReference type="GO" id="GO:0019843">
    <property type="term" value="F:rRNA binding"/>
    <property type="evidence" value="ECO:0007669"/>
    <property type="project" value="TreeGrafter"/>
</dbReference>
<organism evidence="4 5">
    <name type="scientific">Lymnaea stagnalis</name>
    <name type="common">Great pond snail</name>
    <name type="synonym">Helix stagnalis</name>
    <dbReference type="NCBI Taxonomy" id="6523"/>
    <lineage>
        <taxon>Eukaryota</taxon>
        <taxon>Metazoa</taxon>
        <taxon>Spiralia</taxon>
        <taxon>Lophotrochozoa</taxon>
        <taxon>Mollusca</taxon>
        <taxon>Gastropoda</taxon>
        <taxon>Heterobranchia</taxon>
        <taxon>Euthyneura</taxon>
        <taxon>Panpulmonata</taxon>
        <taxon>Hygrophila</taxon>
        <taxon>Lymnaeoidea</taxon>
        <taxon>Lymnaeidae</taxon>
        <taxon>Lymnaea</taxon>
    </lineage>
</organism>
<accession>A0AAV2I0W9</accession>
<dbReference type="Gene3D" id="2.130.10.30">
    <property type="entry name" value="Regulator of chromosome condensation 1/beta-lactamase-inhibitor protein II"/>
    <property type="match status" value="2"/>
</dbReference>
<feature type="repeat" description="RCC1" evidence="2">
    <location>
        <begin position="423"/>
        <end position="472"/>
    </location>
</feature>
<dbReference type="EMBL" id="CAXITT010000374">
    <property type="protein sequence ID" value="CAL1540172.1"/>
    <property type="molecule type" value="Genomic_DNA"/>
</dbReference>
<dbReference type="GO" id="GO:0070131">
    <property type="term" value="P:positive regulation of mitochondrial translation"/>
    <property type="evidence" value="ECO:0007669"/>
    <property type="project" value="TreeGrafter"/>
</dbReference>
<dbReference type="PRINTS" id="PR00633">
    <property type="entry name" value="RCCNDNSATION"/>
</dbReference>
<dbReference type="Pfam" id="PF25390">
    <property type="entry name" value="WD40_RLD"/>
    <property type="match status" value="1"/>
</dbReference>
<keyword evidence="5" id="KW-1185">Reference proteome</keyword>
<evidence type="ECO:0000256" key="2">
    <source>
        <dbReference type="PROSITE-ProRule" id="PRU00235"/>
    </source>
</evidence>
<dbReference type="PANTHER" id="PTHR46337:SF1">
    <property type="entry name" value="RCC1-LIKE G EXCHANGING FACTOR-LIKE PROTEIN"/>
    <property type="match status" value="1"/>
</dbReference>
<dbReference type="InterPro" id="IPR000408">
    <property type="entry name" value="Reg_chr_condens"/>
</dbReference>
<dbReference type="Pfam" id="PF00415">
    <property type="entry name" value="RCC1"/>
    <property type="match status" value="1"/>
</dbReference>